<accession>A0ACD5HK80</accession>
<protein>
    <submittedName>
        <fullName evidence="1">Uncharacterized protein</fullName>
    </submittedName>
</protein>
<reference evidence="1 2" key="1">
    <citation type="journal article" date="2019" name="Int. J. Syst. Evol. Microbiol.">
        <title>Acidithiobacillus sulfuriphilus sp. nov.: an extremely acidophilic sulfur-oxidizing chemolithotroph isolated from a neutral pH environment.</title>
        <authorList>
            <person name="Falagan C."/>
            <person name="Moya-Beltran A."/>
            <person name="Castro M."/>
            <person name="Quatrini R."/>
            <person name="Johnson D.B."/>
        </authorList>
    </citation>
    <scope>NUCLEOTIDE SEQUENCE [LARGE SCALE GENOMIC DNA]</scope>
    <source>
        <strain evidence="1 2">CJ-2</strain>
    </source>
</reference>
<dbReference type="EMBL" id="CP127527">
    <property type="protein sequence ID" value="XRI76149.1"/>
    <property type="molecule type" value="Genomic_DNA"/>
</dbReference>
<sequence>MDQPGRQATERAIVTALSALLREERDWLARVSFADSSPFAERRNALIVALQEYARGRSAAPADAQLREAVLALQEEYFALDHALRVASGGLREALALLQAQKPSIYGGSAGAGRSLGRV</sequence>
<name>A0ACD5HK80_9PROT</name>
<evidence type="ECO:0000313" key="1">
    <source>
        <dbReference type="EMBL" id="XRI76149.1"/>
    </source>
</evidence>
<gene>
    <name evidence="1" type="ORF">EC580_009245</name>
</gene>
<proteinExistence type="predicted"/>
<evidence type="ECO:0000313" key="2">
    <source>
        <dbReference type="Proteomes" id="UP000271650"/>
    </source>
</evidence>
<dbReference type="Proteomes" id="UP000271650">
    <property type="component" value="Chromosome"/>
</dbReference>
<keyword evidence="2" id="KW-1185">Reference proteome</keyword>
<organism evidence="1 2">
    <name type="scientific">Acidithiobacillus sulfuriphilus</name>
    <dbReference type="NCBI Taxonomy" id="1867749"/>
    <lineage>
        <taxon>Bacteria</taxon>
        <taxon>Pseudomonadati</taxon>
        <taxon>Pseudomonadota</taxon>
        <taxon>Acidithiobacillia</taxon>
        <taxon>Acidithiobacillales</taxon>
        <taxon>Acidithiobacillaceae</taxon>
        <taxon>Acidithiobacillus</taxon>
    </lineage>
</organism>